<accession>A0A1H2TMQ6</accession>
<name>A0A1H2TMQ6_HALVA</name>
<reference evidence="1 2" key="1">
    <citation type="submission" date="2016-10" db="EMBL/GenBank/DDBJ databases">
        <authorList>
            <person name="de Groot N.N."/>
        </authorList>
    </citation>
    <scope>NUCLEOTIDE SEQUENCE [LARGE SCALE GENOMIC DNA]</scope>
    <source>
        <strain evidence="1 2">DSM 3756</strain>
    </source>
</reference>
<organism evidence="1 2">
    <name type="scientific">Haloarcula vallismortis</name>
    <name type="common">Halobacterium vallismortis</name>
    <dbReference type="NCBI Taxonomy" id="28442"/>
    <lineage>
        <taxon>Archaea</taxon>
        <taxon>Methanobacteriati</taxon>
        <taxon>Methanobacteriota</taxon>
        <taxon>Stenosarchaea group</taxon>
        <taxon>Halobacteria</taxon>
        <taxon>Halobacteriales</taxon>
        <taxon>Haloarculaceae</taxon>
        <taxon>Haloarcula</taxon>
    </lineage>
</organism>
<proteinExistence type="predicted"/>
<gene>
    <name evidence="1" type="ORF">SAMN05443574_103302</name>
</gene>
<evidence type="ECO:0000313" key="1">
    <source>
        <dbReference type="EMBL" id="SDW45088.1"/>
    </source>
</evidence>
<sequence>MAGDRVSEVVEKNGVAYFIQETHESGTEYISMIRRRDHVFDCEREAVEALPKQEL</sequence>
<protein>
    <submittedName>
        <fullName evidence="1">Uncharacterized protein</fullName>
    </submittedName>
</protein>
<dbReference type="AlphaFoldDB" id="A0A1H2TMQ6"/>
<dbReference type="EMBL" id="FNOF01000003">
    <property type="protein sequence ID" value="SDW45088.1"/>
    <property type="molecule type" value="Genomic_DNA"/>
</dbReference>
<evidence type="ECO:0000313" key="2">
    <source>
        <dbReference type="Proteomes" id="UP000182573"/>
    </source>
</evidence>
<dbReference type="Proteomes" id="UP000182573">
    <property type="component" value="Unassembled WGS sequence"/>
</dbReference>
<dbReference type="STRING" id="28442.SAMN05443574_103302"/>